<feature type="transmembrane region" description="Helical" evidence="9">
    <location>
        <begin position="20"/>
        <end position="39"/>
    </location>
</feature>
<dbReference type="InterPro" id="IPR004692">
    <property type="entry name" value="SecG"/>
</dbReference>
<evidence type="ECO:0000256" key="3">
    <source>
        <dbReference type="ARBA" id="ARBA00022448"/>
    </source>
</evidence>
<gene>
    <name evidence="10" type="primary">secG</name>
    <name evidence="10" type="ORF">STABA_v1c01620</name>
</gene>
<proteinExistence type="inferred from homology"/>
<sequence>MMLEMFASSSERLLGNRVIFAFEILALIISVMMITIGMIQNKTSQTGLSALNGGNDELFSNSKERGLDKTLSIWMFSLGIIVFVCTIAIGVITHVVLVEPQSAS</sequence>
<evidence type="ECO:0000256" key="9">
    <source>
        <dbReference type="RuleBase" id="RU365087"/>
    </source>
</evidence>
<keyword evidence="9" id="KW-1003">Cell membrane</keyword>
<evidence type="ECO:0000256" key="7">
    <source>
        <dbReference type="ARBA" id="ARBA00023010"/>
    </source>
</evidence>
<dbReference type="NCBIfam" id="TIGR00810">
    <property type="entry name" value="secG"/>
    <property type="match status" value="1"/>
</dbReference>
<evidence type="ECO:0000256" key="8">
    <source>
        <dbReference type="ARBA" id="ARBA00023136"/>
    </source>
</evidence>
<keyword evidence="4 9" id="KW-0812">Transmembrane</keyword>
<feature type="transmembrane region" description="Helical" evidence="9">
    <location>
        <begin position="73"/>
        <end position="97"/>
    </location>
</feature>
<dbReference type="Proteomes" id="UP000424468">
    <property type="component" value="Chromosome"/>
</dbReference>
<comment type="subcellular location">
    <subcellularLocation>
        <location evidence="9">Cell membrane</location>
        <topology evidence="9">Multi-pass membrane protein</topology>
    </subcellularLocation>
    <subcellularLocation>
        <location evidence="1">Membrane</location>
        <topology evidence="1">Multi-pass membrane protein</topology>
    </subcellularLocation>
</comment>
<dbReference type="GO" id="GO:0009306">
    <property type="term" value="P:protein secretion"/>
    <property type="evidence" value="ECO:0007669"/>
    <property type="project" value="UniProtKB-UniRule"/>
</dbReference>
<dbReference type="GO" id="GO:0005886">
    <property type="term" value="C:plasma membrane"/>
    <property type="evidence" value="ECO:0007669"/>
    <property type="project" value="UniProtKB-SubCell"/>
</dbReference>
<comment type="similarity">
    <text evidence="2 9">Belongs to the SecG family.</text>
</comment>
<keyword evidence="5 9" id="KW-0653">Protein transport</keyword>
<organism evidence="10 11">
    <name type="scientific">Spiroplasma tabanidicola</name>
    <dbReference type="NCBI Taxonomy" id="324079"/>
    <lineage>
        <taxon>Bacteria</taxon>
        <taxon>Bacillati</taxon>
        <taxon>Mycoplasmatota</taxon>
        <taxon>Mollicutes</taxon>
        <taxon>Entomoplasmatales</taxon>
        <taxon>Spiroplasmataceae</taxon>
        <taxon>Spiroplasma</taxon>
    </lineage>
</organism>
<accession>A0A6I6C7X0</accession>
<name>A0A6I6C7X0_9MOLU</name>
<reference evidence="10 11" key="1">
    <citation type="submission" date="2019-11" db="EMBL/GenBank/DDBJ databases">
        <title>Complete genome sequence of Spiroplasma tabanidicola TAUS-1 (DSM 22603).</title>
        <authorList>
            <person name="Huang C.-T."/>
            <person name="Lin Y.-C."/>
            <person name="Kuo C.-H."/>
        </authorList>
    </citation>
    <scope>NUCLEOTIDE SEQUENCE [LARGE SCALE GENOMIC DNA]</scope>
    <source>
        <strain evidence="10 11">TAUS-1</strain>
    </source>
</reference>
<evidence type="ECO:0000256" key="2">
    <source>
        <dbReference type="ARBA" id="ARBA00008445"/>
    </source>
</evidence>
<keyword evidence="8 9" id="KW-0472">Membrane</keyword>
<dbReference type="AlphaFoldDB" id="A0A6I6C7X0"/>
<keyword evidence="6 9" id="KW-1133">Transmembrane helix</keyword>
<keyword evidence="11" id="KW-1185">Reference proteome</keyword>
<keyword evidence="3 9" id="KW-0813">Transport</keyword>
<dbReference type="EMBL" id="CP046276">
    <property type="protein sequence ID" value="QGS51529.1"/>
    <property type="molecule type" value="Genomic_DNA"/>
</dbReference>
<evidence type="ECO:0000256" key="5">
    <source>
        <dbReference type="ARBA" id="ARBA00022927"/>
    </source>
</evidence>
<dbReference type="KEGG" id="stab:STABA_v1c01620"/>
<dbReference type="Pfam" id="PF03840">
    <property type="entry name" value="SecG"/>
    <property type="match status" value="1"/>
</dbReference>
<keyword evidence="7 9" id="KW-0811">Translocation</keyword>
<evidence type="ECO:0000256" key="6">
    <source>
        <dbReference type="ARBA" id="ARBA00022989"/>
    </source>
</evidence>
<evidence type="ECO:0000313" key="11">
    <source>
        <dbReference type="Proteomes" id="UP000424468"/>
    </source>
</evidence>
<comment type="function">
    <text evidence="9">Involved in protein export. Participates in an early event of protein translocation.</text>
</comment>
<protein>
    <recommendedName>
        <fullName evidence="9">Protein-export membrane protein SecG</fullName>
    </recommendedName>
</protein>
<evidence type="ECO:0000256" key="4">
    <source>
        <dbReference type="ARBA" id="ARBA00022692"/>
    </source>
</evidence>
<evidence type="ECO:0000256" key="1">
    <source>
        <dbReference type="ARBA" id="ARBA00004141"/>
    </source>
</evidence>
<dbReference type="GO" id="GO:0015450">
    <property type="term" value="F:protein-transporting ATPase activity"/>
    <property type="evidence" value="ECO:0007669"/>
    <property type="project" value="UniProtKB-UniRule"/>
</dbReference>
<evidence type="ECO:0000313" key="10">
    <source>
        <dbReference type="EMBL" id="QGS51529.1"/>
    </source>
</evidence>